<dbReference type="GO" id="GO:0005737">
    <property type="term" value="C:cytoplasm"/>
    <property type="evidence" value="ECO:0007669"/>
    <property type="project" value="UniProtKB-SubCell"/>
</dbReference>
<feature type="binding site" evidence="6">
    <location>
        <position position="200"/>
    </location>
    <ligand>
        <name>ATP</name>
        <dbReference type="ChEBI" id="CHEBI:30616"/>
    </ligand>
</feature>
<name>S0EY82_CHTCT</name>
<feature type="binding site" evidence="6">
    <location>
        <position position="93"/>
    </location>
    <ligand>
        <name>AMP</name>
        <dbReference type="ChEBI" id="CHEBI:456215"/>
    </ligand>
</feature>
<evidence type="ECO:0000313" key="11">
    <source>
        <dbReference type="Proteomes" id="UP000014227"/>
    </source>
</evidence>
<dbReference type="GO" id="GO:0005524">
    <property type="term" value="F:ATP binding"/>
    <property type="evidence" value="ECO:0007669"/>
    <property type="project" value="UniProtKB-UniRule"/>
</dbReference>
<dbReference type="PRINTS" id="PR00094">
    <property type="entry name" value="ADENYLTKNASE"/>
</dbReference>
<comment type="catalytic activity">
    <reaction evidence="6 8">
        <text>AMP + ATP = 2 ADP</text>
        <dbReference type="Rhea" id="RHEA:12973"/>
        <dbReference type="ChEBI" id="CHEBI:30616"/>
        <dbReference type="ChEBI" id="CHEBI:456215"/>
        <dbReference type="ChEBI" id="CHEBI:456216"/>
        <dbReference type="EC" id="2.7.4.3"/>
    </reaction>
</comment>
<comment type="function">
    <text evidence="6">Catalyzes the reversible transfer of the terminal phosphate group between ATP and AMP. Plays an important role in cellular energy homeostasis and in adenine nucleotide metabolism.</text>
</comment>
<dbReference type="PANTHER" id="PTHR23359">
    <property type="entry name" value="NUCLEOTIDE KINASE"/>
    <property type="match status" value="1"/>
</dbReference>
<dbReference type="PROSITE" id="PS00113">
    <property type="entry name" value="ADENYLATE_KINASE"/>
    <property type="match status" value="1"/>
</dbReference>
<feature type="binding site" evidence="6">
    <location>
        <begin position="58"/>
        <end position="60"/>
    </location>
    <ligand>
        <name>AMP</name>
        <dbReference type="ChEBI" id="CHEBI:456215"/>
    </ligand>
</feature>
<dbReference type="RefSeq" id="WP_016484173.1">
    <property type="nucleotide sequence ID" value="NC_021487.1"/>
</dbReference>
<comment type="similarity">
    <text evidence="6 7">Belongs to the adenylate kinase family.</text>
</comment>
<evidence type="ECO:0000256" key="7">
    <source>
        <dbReference type="RuleBase" id="RU003330"/>
    </source>
</evidence>
<dbReference type="eggNOG" id="COG0563">
    <property type="taxonomic scope" value="Bacteria"/>
</dbReference>
<dbReference type="InterPro" id="IPR006259">
    <property type="entry name" value="Adenyl_kin_sub"/>
</dbReference>
<dbReference type="AlphaFoldDB" id="S0EY82"/>
<comment type="domain">
    <text evidence="6">Consists of three domains, a large central CORE domain and two small peripheral domains, NMPbind and LID, which undergo movements during catalysis. The LID domain closes over the site of phosphoryl transfer upon ATP binding. Assembling and dissambling the active center during each catalytic cycle provides an effective means to prevent ATP hydrolysis.</text>
</comment>
<evidence type="ECO:0000313" key="10">
    <source>
        <dbReference type="EMBL" id="CCW36669.1"/>
    </source>
</evidence>
<feature type="binding site" evidence="6">
    <location>
        <position position="36"/>
    </location>
    <ligand>
        <name>AMP</name>
        <dbReference type="ChEBI" id="CHEBI:456215"/>
    </ligand>
</feature>
<evidence type="ECO:0000256" key="1">
    <source>
        <dbReference type="ARBA" id="ARBA00022679"/>
    </source>
</evidence>
<dbReference type="NCBIfam" id="TIGR01351">
    <property type="entry name" value="adk"/>
    <property type="match status" value="1"/>
</dbReference>
<sequence length="225" mass="25147">MIIVLLGPPGVGKGTQGARISQHFGIPAISTGAMFREAIAKGTPLGKELQKYHIERGEYVPDNVVIRAIEERITQPDCSNGFLLDGFPRTVAQAEAFAQLLEQQQRRLTAVLDFEAPQELLIRRFSGRRECPNDGSTYNLETNPPRRPGLCDLCGAPLVMREDDRPEVVQRRLEAYKEKTAPLINYYRDKGVLYSVDADADPDVVFERVLALLNRLRGEAGKEIQ</sequence>
<feature type="region of interest" description="LID" evidence="6">
    <location>
        <begin position="127"/>
        <end position="164"/>
    </location>
</feature>
<dbReference type="EC" id="2.7.4.3" evidence="6 8"/>
<dbReference type="Proteomes" id="UP000014227">
    <property type="component" value="Chromosome I"/>
</dbReference>
<dbReference type="HOGENOM" id="CLU_032354_1_2_0"/>
<dbReference type="InterPro" id="IPR033690">
    <property type="entry name" value="Adenylat_kinase_CS"/>
</dbReference>
<feature type="binding site" evidence="6">
    <location>
        <position position="161"/>
    </location>
    <ligand>
        <name>AMP</name>
        <dbReference type="ChEBI" id="CHEBI:456215"/>
    </ligand>
</feature>
<dbReference type="CDD" id="cd01428">
    <property type="entry name" value="ADK"/>
    <property type="match status" value="1"/>
</dbReference>
<evidence type="ECO:0000256" key="6">
    <source>
        <dbReference type="HAMAP-Rule" id="MF_00235"/>
    </source>
</evidence>
<evidence type="ECO:0000256" key="4">
    <source>
        <dbReference type="ARBA" id="ARBA00022777"/>
    </source>
</evidence>
<dbReference type="Pfam" id="PF05191">
    <property type="entry name" value="ADK_lid"/>
    <property type="match status" value="1"/>
</dbReference>
<keyword evidence="5 6" id="KW-0067">ATP-binding</keyword>
<dbReference type="NCBIfam" id="NF001380">
    <property type="entry name" value="PRK00279.1-2"/>
    <property type="match status" value="1"/>
</dbReference>
<dbReference type="HAMAP" id="MF_00235">
    <property type="entry name" value="Adenylate_kinase_Adk"/>
    <property type="match status" value="1"/>
</dbReference>
<dbReference type="KEGG" id="ccz:CCALI_02884"/>
<reference evidence="11" key="1">
    <citation type="submission" date="2013-03" db="EMBL/GenBank/DDBJ databases">
        <title>Genome sequence of Chthonomonas calidirosea, the first sequenced genome from the Armatimonadetes phylum (formally candidate division OP10).</title>
        <authorList>
            <person name="Lee K.C.Y."/>
            <person name="Morgan X.C."/>
            <person name="Dunfield P.F."/>
            <person name="Tamas I."/>
            <person name="Houghton K.M."/>
            <person name="Vyssotski M."/>
            <person name="Ryan J.L.J."/>
            <person name="Lagutin K."/>
            <person name="McDonald I.R."/>
            <person name="Stott M.B."/>
        </authorList>
    </citation>
    <scope>NUCLEOTIDE SEQUENCE [LARGE SCALE GENOMIC DNA]</scope>
    <source>
        <strain evidence="11">DSM 23976 / ICMP 18418 / T49</strain>
    </source>
</reference>
<dbReference type="STRING" id="454171.CP488_01204"/>
<organism evidence="10 11">
    <name type="scientific">Chthonomonas calidirosea (strain DSM 23976 / ICMP 18418 / T49)</name>
    <dbReference type="NCBI Taxonomy" id="1303518"/>
    <lineage>
        <taxon>Bacteria</taxon>
        <taxon>Bacillati</taxon>
        <taxon>Armatimonadota</taxon>
        <taxon>Chthonomonadia</taxon>
        <taxon>Chthonomonadales</taxon>
        <taxon>Chthonomonadaceae</taxon>
        <taxon>Chthonomonas</taxon>
    </lineage>
</organism>
<feature type="binding site" evidence="6">
    <location>
        <position position="128"/>
    </location>
    <ligand>
        <name>ATP</name>
        <dbReference type="ChEBI" id="CHEBI:30616"/>
    </ligand>
</feature>
<feature type="domain" description="Adenylate kinase active site lid" evidence="9">
    <location>
        <begin position="128"/>
        <end position="163"/>
    </location>
</feature>
<dbReference type="Pfam" id="PF00406">
    <property type="entry name" value="ADK"/>
    <property type="match status" value="1"/>
</dbReference>
<dbReference type="InterPro" id="IPR007862">
    <property type="entry name" value="Adenylate_kinase_lid-dom"/>
</dbReference>
<dbReference type="FunFam" id="3.40.50.300:FF:000106">
    <property type="entry name" value="Adenylate kinase mitochondrial"/>
    <property type="match status" value="1"/>
</dbReference>
<keyword evidence="1 6" id="KW-0808">Transferase</keyword>
<dbReference type="OrthoDB" id="9805030at2"/>
<evidence type="ECO:0000259" key="9">
    <source>
        <dbReference type="Pfam" id="PF05191"/>
    </source>
</evidence>
<comment type="caution">
    <text evidence="6">Lacks conserved residue(s) required for the propagation of feature annotation.</text>
</comment>
<dbReference type="Gene3D" id="3.40.50.300">
    <property type="entry name" value="P-loop containing nucleotide triphosphate hydrolases"/>
    <property type="match status" value="1"/>
</dbReference>
<dbReference type="InParanoid" id="S0EY82"/>
<dbReference type="EMBL" id="HF951689">
    <property type="protein sequence ID" value="CCW36669.1"/>
    <property type="molecule type" value="Genomic_DNA"/>
</dbReference>
<protein>
    <recommendedName>
        <fullName evidence="6 8">Adenylate kinase</fullName>
        <shortName evidence="6">AK</shortName>
        <ecNumber evidence="6 8">2.7.4.3</ecNumber>
    </recommendedName>
    <alternativeName>
        <fullName evidence="6">ATP-AMP transphosphorylase</fullName>
    </alternativeName>
    <alternativeName>
        <fullName evidence="6">ATP:AMP phosphotransferase</fullName>
    </alternativeName>
    <alternativeName>
        <fullName evidence="6">Adenylate monophosphate kinase</fullName>
    </alternativeName>
</protein>
<comment type="subcellular location">
    <subcellularLocation>
        <location evidence="6 8">Cytoplasm</location>
    </subcellularLocation>
</comment>
<dbReference type="InterPro" id="IPR000850">
    <property type="entry name" value="Adenylat/UMP-CMP_kin"/>
</dbReference>
<keyword evidence="6" id="KW-0963">Cytoplasm</keyword>
<feature type="binding site" evidence="6">
    <location>
        <position position="172"/>
    </location>
    <ligand>
        <name>AMP</name>
        <dbReference type="ChEBI" id="CHEBI:456215"/>
    </ligand>
</feature>
<dbReference type="GO" id="GO:0044209">
    <property type="term" value="P:AMP salvage"/>
    <property type="evidence" value="ECO:0007669"/>
    <property type="project" value="UniProtKB-UniRule"/>
</dbReference>
<feature type="binding site" evidence="6">
    <location>
        <begin position="137"/>
        <end position="138"/>
    </location>
    <ligand>
        <name>ATP</name>
        <dbReference type="ChEBI" id="CHEBI:30616"/>
    </ligand>
</feature>
<keyword evidence="11" id="KW-1185">Reference proteome</keyword>
<feature type="binding site" evidence="6">
    <location>
        <position position="31"/>
    </location>
    <ligand>
        <name>AMP</name>
        <dbReference type="ChEBI" id="CHEBI:456215"/>
    </ligand>
</feature>
<keyword evidence="4 6" id="KW-0418">Kinase</keyword>
<dbReference type="SUPFAM" id="SSF52540">
    <property type="entry name" value="P-loop containing nucleoside triphosphate hydrolases"/>
    <property type="match status" value="1"/>
</dbReference>
<accession>S0EY82</accession>
<dbReference type="GO" id="GO:0004017">
    <property type="term" value="F:AMP kinase activity"/>
    <property type="evidence" value="ECO:0007669"/>
    <property type="project" value="UniProtKB-UniRule"/>
</dbReference>
<dbReference type="InterPro" id="IPR027417">
    <property type="entry name" value="P-loop_NTPase"/>
</dbReference>
<feature type="binding site" evidence="6">
    <location>
        <begin position="86"/>
        <end position="89"/>
    </location>
    <ligand>
        <name>AMP</name>
        <dbReference type="ChEBI" id="CHEBI:456215"/>
    </ligand>
</feature>
<dbReference type="NCBIfam" id="NF011100">
    <property type="entry name" value="PRK14527.1"/>
    <property type="match status" value="1"/>
</dbReference>
<feature type="binding site" evidence="6">
    <location>
        <begin position="10"/>
        <end position="15"/>
    </location>
    <ligand>
        <name>ATP</name>
        <dbReference type="ChEBI" id="CHEBI:30616"/>
    </ligand>
</feature>
<evidence type="ECO:0000256" key="5">
    <source>
        <dbReference type="ARBA" id="ARBA00022840"/>
    </source>
</evidence>
<proteinExistence type="inferred from homology"/>
<comment type="pathway">
    <text evidence="6">Purine metabolism; AMP biosynthesis via salvage pathway; AMP from ADP: step 1/1.</text>
</comment>
<comment type="subunit">
    <text evidence="6 8">Monomer.</text>
</comment>
<dbReference type="PATRIC" id="fig|1303518.3.peg.2988"/>
<dbReference type="UniPathway" id="UPA00588">
    <property type="reaction ID" value="UER00649"/>
</dbReference>
<gene>
    <name evidence="6" type="primary">adk</name>
    <name evidence="10" type="ORF">CCALI_02884</name>
</gene>
<evidence type="ECO:0000256" key="8">
    <source>
        <dbReference type="RuleBase" id="RU003331"/>
    </source>
</evidence>
<dbReference type="NCBIfam" id="NF001381">
    <property type="entry name" value="PRK00279.1-3"/>
    <property type="match status" value="1"/>
</dbReference>
<keyword evidence="3 6" id="KW-0547">Nucleotide-binding</keyword>
<evidence type="ECO:0000256" key="3">
    <source>
        <dbReference type="ARBA" id="ARBA00022741"/>
    </source>
</evidence>
<evidence type="ECO:0000256" key="2">
    <source>
        <dbReference type="ARBA" id="ARBA00022727"/>
    </source>
</evidence>
<dbReference type="FunCoup" id="S0EY82">
    <property type="interactions" value="451"/>
</dbReference>
<keyword evidence="2 6" id="KW-0545">Nucleotide biosynthesis</keyword>